<dbReference type="PANTHER" id="PTHR13789">
    <property type="entry name" value="MONOOXYGENASE"/>
    <property type="match status" value="1"/>
</dbReference>
<dbReference type="PANTHER" id="PTHR13789:SF309">
    <property type="entry name" value="PUTATIVE (AFU_ORTHOLOGUE AFUA_6G14510)-RELATED"/>
    <property type="match status" value="1"/>
</dbReference>
<evidence type="ECO:0000256" key="3">
    <source>
        <dbReference type="ARBA" id="ARBA00023033"/>
    </source>
</evidence>
<protein>
    <recommendedName>
        <fullName evidence="6">Monooxygenase</fullName>
    </recommendedName>
</protein>
<dbReference type="EMBL" id="JARJLG010000002">
    <property type="protein sequence ID" value="KAJ7783966.1"/>
    <property type="molecule type" value="Genomic_DNA"/>
</dbReference>
<evidence type="ECO:0000256" key="2">
    <source>
        <dbReference type="ARBA" id="ARBA00023002"/>
    </source>
</evidence>
<keyword evidence="5" id="KW-1185">Reference proteome</keyword>
<dbReference type="AlphaFoldDB" id="A0AAD7P1M5"/>
<comment type="similarity">
    <text evidence="1">Belongs to the paxM FAD-dependent monooxygenase family.</text>
</comment>
<dbReference type="Gene3D" id="3.50.50.60">
    <property type="entry name" value="FAD/NAD(P)-binding domain"/>
    <property type="match status" value="1"/>
</dbReference>
<proteinExistence type="inferred from homology"/>
<accession>A0AAD7P1M5</accession>
<evidence type="ECO:0000313" key="4">
    <source>
        <dbReference type="EMBL" id="KAJ7783966.1"/>
    </source>
</evidence>
<name>A0AAD7P1M5_9AGAR</name>
<dbReference type="SUPFAM" id="SSF51905">
    <property type="entry name" value="FAD/NAD(P)-binding domain"/>
    <property type="match status" value="1"/>
</dbReference>
<reference evidence="4" key="1">
    <citation type="submission" date="2023-03" db="EMBL/GenBank/DDBJ databases">
        <title>Massive genome expansion in bonnet fungi (Mycena s.s.) driven by repeated elements and novel gene families across ecological guilds.</title>
        <authorList>
            <consortium name="Lawrence Berkeley National Laboratory"/>
            <person name="Harder C.B."/>
            <person name="Miyauchi S."/>
            <person name="Viragh M."/>
            <person name="Kuo A."/>
            <person name="Thoen E."/>
            <person name="Andreopoulos B."/>
            <person name="Lu D."/>
            <person name="Skrede I."/>
            <person name="Drula E."/>
            <person name="Henrissat B."/>
            <person name="Morin E."/>
            <person name="Kohler A."/>
            <person name="Barry K."/>
            <person name="LaButti K."/>
            <person name="Morin E."/>
            <person name="Salamov A."/>
            <person name="Lipzen A."/>
            <person name="Mereny Z."/>
            <person name="Hegedus B."/>
            <person name="Baldrian P."/>
            <person name="Stursova M."/>
            <person name="Weitz H."/>
            <person name="Taylor A."/>
            <person name="Grigoriev I.V."/>
            <person name="Nagy L.G."/>
            <person name="Martin F."/>
            <person name="Kauserud H."/>
        </authorList>
    </citation>
    <scope>NUCLEOTIDE SEQUENCE</scope>
    <source>
        <strain evidence="4">CBHHK188m</strain>
    </source>
</reference>
<dbReference type="InterPro" id="IPR050493">
    <property type="entry name" value="FAD-dep_Monooxygenase_BioMet"/>
</dbReference>
<evidence type="ECO:0000313" key="5">
    <source>
        <dbReference type="Proteomes" id="UP001215280"/>
    </source>
</evidence>
<dbReference type="InterPro" id="IPR036188">
    <property type="entry name" value="FAD/NAD-bd_sf"/>
</dbReference>
<dbReference type="GO" id="GO:0004497">
    <property type="term" value="F:monooxygenase activity"/>
    <property type="evidence" value="ECO:0007669"/>
    <property type="project" value="UniProtKB-KW"/>
</dbReference>
<keyword evidence="3" id="KW-0503">Monooxygenase</keyword>
<comment type="caution">
    <text evidence="4">The sequence shown here is derived from an EMBL/GenBank/DDBJ whole genome shotgun (WGS) entry which is preliminary data.</text>
</comment>
<organism evidence="4 5">
    <name type="scientific">Mycena maculata</name>
    <dbReference type="NCBI Taxonomy" id="230809"/>
    <lineage>
        <taxon>Eukaryota</taxon>
        <taxon>Fungi</taxon>
        <taxon>Dikarya</taxon>
        <taxon>Basidiomycota</taxon>
        <taxon>Agaricomycotina</taxon>
        <taxon>Agaricomycetes</taxon>
        <taxon>Agaricomycetidae</taxon>
        <taxon>Agaricales</taxon>
        <taxon>Marasmiineae</taxon>
        <taxon>Mycenaceae</taxon>
        <taxon>Mycena</taxon>
    </lineage>
</organism>
<evidence type="ECO:0000256" key="1">
    <source>
        <dbReference type="ARBA" id="ARBA00007992"/>
    </source>
</evidence>
<sequence>MSSTHPSIAPHAPPSVGAGLGGLAAVIALRREGHIATVVACSADGGKARTALFKYQAKHYGVIGFKKARAHLLIYSSQPTASSMLRTIVVGHPVVAPTTGVCAFRRMTDASKLEGCPELHWILKDGTPAGRLVGPDAIYWYTRVTRDDVLDEYKDFAPQFQAFFQLAADPNNLWQLRALPTLPTWTQGRMALLGDAAHATFPTLGQGEWRWRMRRLWPTCSLPERKPQMYQRG</sequence>
<evidence type="ECO:0008006" key="6">
    <source>
        <dbReference type="Google" id="ProtNLM"/>
    </source>
</evidence>
<keyword evidence="2" id="KW-0560">Oxidoreductase</keyword>
<gene>
    <name evidence="4" type="ORF">DFH07DRAFT_1055061</name>
</gene>
<dbReference type="Proteomes" id="UP001215280">
    <property type="component" value="Unassembled WGS sequence"/>
</dbReference>